<dbReference type="PANTHER" id="PTHR37305:SF1">
    <property type="entry name" value="MEMBRANE PROTEIN"/>
    <property type="match status" value="1"/>
</dbReference>
<sequence>MIKRKTCWILLIPSILAFIVSFAVRSGAVKISADTAVKNQMLSCMDYTVFIWEFLSELGIMGILFILVASSQFSSELERGQIKMLLLRVGKRSQIVWGKFIAIITTFMISIFTLMVVTSTSYYIFIADSKFGNGKFALKAYGITAREIVLSILCAIVTFAFLTALTYCLGCRFNMMMTFVIALIAMYAGKYMAGLKTLKFMKYTSFYMENEFLLSKHISSSQSLIFGITSIILITALIKVSVVLFHNADVK</sequence>
<dbReference type="RefSeq" id="WP_139376106.1">
    <property type="nucleotide sequence ID" value="NZ_MZGV01000078.1"/>
</dbReference>
<feature type="transmembrane region" description="Helical" evidence="1">
    <location>
        <begin position="50"/>
        <end position="75"/>
    </location>
</feature>
<reference evidence="2 3" key="1">
    <citation type="submission" date="2017-03" db="EMBL/GenBank/DDBJ databases">
        <title>Genome sequence of Clostridium oryzae DSM 28571.</title>
        <authorList>
            <person name="Poehlein A."/>
            <person name="Daniel R."/>
        </authorList>
    </citation>
    <scope>NUCLEOTIDE SEQUENCE [LARGE SCALE GENOMIC DNA]</scope>
    <source>
        <strain evidence="2 3">DSM 28571</strain>
    </source>
</reference>
<dbReference type="Proteomes" id="UP000190080">
    <property type="component" value="Unassembled WGS sequence"/>
</dbReference>
<dbReference type="STRING" id="1450648.CLORY_40190"/>
<organism evidence="2 3">
    <name type="scientific">Clostridium oryzae</name>
    <dbReference type="NCBI Taxonomy" id="1450648"/>
    <lineage>
        <taxon>Bacteria</taxon>
        <taxon>Bacillati</taxon>
        <taxon>Bacillota</taxon>
        <taxon>Clostridia</taxon>
        <taxon>Eubacteriales</taxon>
        <taxon>Clostridiaceae</taxon>
        <taxon>Clostridium</taxon>
    </lineage>
</organism>
<dbReference type="AlphaFoldDB" id="A0A1V4IC93"/>
<feature type="transmembrane region" description="Helical" evidence="1">
    <location>
        <begin position="224"/>
        <end position="245"/>
    </location>
</feature>
<keyword evidence="1" id="KW-0472">Membrane</keyword>
<protein>
    <submittedName>
        <fullName evidence="2">ABC-2 family transporter protein</fullName>
    </submittedName>
</protein>
<comment type="caution">
    <text evidence="2">The sequence shown here is derived from an EMBL/GenBank/DDBJ whole genome shotgun (WGS) entry which is preliminary data.</text>
</comment>
<dbReference type="EMBL" id="MZGV01000078">
    <property type="protein sequence ID" value="OPJ57601.1"/>
    <property type="molecule type" value="Genomic_DNA"/>
</dbReference>
<keyword evidence="1" id="KW-1133">Transmembrane helix</keyword>
<feature type="transmembrane region" description="Helical" evidence="1">
    <location>
        <begin position="148"/>
        <end position="169"/>
    </location>
</feature>
<name>A0A1V4IC93_9CLOT</name>
<evidence type="ECO:0000313" key="2">
    <source>
        <dbReference type="EMBL" id="OPJ57601.1"/>
    </source>
</evidence>
<proteinExistence type="predicted"/>
<feature type="transmembrane region" description="Helical" evidence="1">
    <location>
        <begin position="96"/>
        <end position="125"/>
    </location>
</feature>
<accession>A0A1V4IC93</accession>
<keyword evidence="3" id="KW-1185">Reference proteome</keyword>
<dbReference type="OrthoDB" id="2029939at2"/>
<gene>
    <name evidence="2" type="ORF">CLORY_40190</name>
</gene>
<evidence type="ECO:0000256" key="1">
    <source>
        <dbReference type="SAM" id="Phobius"/>
    </source>
</evidence>
<evidence type="ECO:0000313" key="3">
    <source>
        <dbReference type="Proteomes" id="UP000190080"/>
    </source>
</evidence>
<keyword evidence="1" id="KW-0812">Transmembrane</keyword>
<feature type="transmembrane region" description="Helical" evidence="1">
    <location>
        <begin position="176"/>
        <end position="193"/>
    </location>
</feature>
<dbReference type="PANTHER" id="PTHR37305">
    <property type="entry name" value="INTEGRAL MEMBRANE PROTEIN-RELATED"/>
    <property type="match status" value="1"/>
</dbReference>